<keyword evidence="2" id="KW-1185">Reference proteome</keyword>
<proteinExistence type="predicted"/>
<reference evidence="1 2" key="1">
    <citation type="journal article" date="2023" name="Insect Mol. Biol.">
        <title>Genome sequencing provides insights into the evolution of gene families encoding plant cell wall-degrading enzymes in longhorned beetles.</title>
        <authorList>
            <person name="Shin N.R."/>
            <person name="Okamura Y."/>
            <person name="Kirsch R."/>
            <person name="Pauchet Y."/>
        </authorList>
    </citation>
    <scope>NUCLEOTIDE SEQUENCE [LARGE SCALE GENOMIC DNA]</scope>
    <source>
        <strain evidence="1">EAD_L_NR</strain>
    </source>
</reference>
<name>A0AAV8V6Z7_9CUCU</name>
<gene>
    <name evidence="1" type="ORF">NQ315_015322</name>
</gene>
<evidence type="ECO:0000313" key="1">
    <source>
        <dbReference type="EMBL" id="KAJ8909802.1"/>
    </source>
</evidence>
<sequence>MLELQSTGVQYHINGVLDRLISKAHKLITNETNNAAELFMSFVAKYNAGKRLNLTQRGSFESRAHISGMQYNEGVNWQVDPWTQLMEESPGTNFKSIWMNVYILSEKTVGQWDNPVYEQIRRNRLTASNFGSVIKRRKTTKPDNLVKRLLSSRQISTVAMEYVYINDEQPLYVDAILRDRELWNNIMLPKLTQFYESYVLEAVATRNITKQNSQPKQI</sequence>
<dbReference type="Gene3D" id="3.90.320.10">
    <property type="match status" value="1"/>
</dbReference>
<accession>A0AAV8V6Z7</accession>
<dbReference type="InterPro" id="IPR011604">
    <property type="entry name" value="PDDEXK-like_dom_sf"/>
</dbReference>
<dbReference type="EMBL" id="JANEYG010000409">
    <property type="protein sequence ID" value="KAJ8909802.1"/>
    <property type="molecule type" value="Genomic_DNA"/>
</dbReference>
<evidence type="ECO:0000313" key="2">
    <source>
        <dbReference type="Proteomes" id="UP001159042"/>
    </source>
</evidence>
<dbReference type="Proteomes" id="UP001159042">
    <property type="component" value="Unassembled WGS sequence"/>
</dbReference>
<organism evidence="1 2">
    <name type="scientific">Exocentrus adspersus</name>
    <dbReference type="NCBI Taxonomy" id="1586481"/>
    <lineage>
        <taxon>Eukaryota</taxon>
        <taxon>Metazoa</taxon>
        <taxon>Ecdysozoa</taxon>
        <taxon>Arthropoda</taxon>
        <taxon>Hexapoda</taxon>
        <taxon>Insecta</taxon>
        <taxon>Pterygota</taxon>
        <taxon>Neoptera</taxon>
        <taxon>Endopterygota</taxon>
        <taxon>Coleoptera</taxon>
        <taxon>Polyphaga</taxon>
        <taxon>Cucujiformia</taxon>
        <taxon>Chrysomeloidea</taxon>
        <taxon>Cerambycidae</taxon>
        <taxon>Lamiinae</taxon>
        <taxon>Acanthocinini</taxon>
        <taxon>Exocentrus</taxon>
    </lineage>
</organism>
<comment type="caution">
    <text evidence="1">The sequence shown here is derived from an EMBL/GenBank/DDBJ whole genome shotgun (WGS) entry which is preliminary data.</text>
</comment>
<dbReference type="AlphaFoldDB" id="A0AAV8V6Z7"/>
<protein>
    <submittedName>
        <fullName evidence="1">Uncharacterized protein</fullName>
    </submittedName>
</protein>